<accession>A0A4R9K5B2</accession>
<sequence>MNNIRKTKLGNQGLIVPIEGLGCMGMTQIAGANIYGQSDETESIATVHRALELGVNFLDTADLYGPLKNERLVAKAIQGNRDKYIIATKFGFEIDDQEQLTWQINGRPEYVKKAIERSLKNLGTDYIDLYYLHRMDQNVPIEETVGAMSELVKEGKVKYIGLSEVGSETIRKAHKVHPLSAVQSEYSLFERDVERLEILNTLKELEIGFVAYSPLGRGFLTGQIKTPNDLDENDFRKTLPKFQGEQFYKNIELVNEIQNLASQKKITASQLALAWVVSKNVVSIPGTKRIKYLEENIAAANISLTKEELDKLESIIPLELSTGNRYDDRGMSMVNK</sequence>
<keyword evidence="1" id="KW-0560">Oxidoreductase</keyword>
<dbReference type="Proteomes" id="UP000297762">
    <property type="component" value="Unassembled WGS sequence"/>
</dbReference>
<organism evidence="3 4">
    <name type="scientific">Leptospira sarikeiensis</name>
    <dbReference type="NCBI Taxonomy" id="2484943"/>
    <lineage>
        <taxon>Bacteria</taxon>
        <taxon>Pseudomonadati</taxon>
        <taxon>Spirochaetota</taxon>
        <taxon>Spirochaetia</taxon>
        <taxon>Leptospirales</taxon>
        <taxon>Leptospiraceae</taxon>
        <taxon>Leptospira</taxon>
    </lineage>
</organism>
<dbReference type="Gene3D" id="3.20.20.100">
    <property type="entry name" value="NADP-dependent oxidoreductase domain"/>
    <property type="match status" value="1"/>
</dbReference>
<comment type="caution">
    <text evidence="3">The sequence shown here is derived from an EMBL/GenBank/DDBJ whole genome shotgun (WGS) entry which is preliminary data.</text>
</comment>
<feature type="domain" description="NADP-dependent oxidoreductase" evidence="2">
    <location>
        <begin position="23"/>
        <end position="316"/>
    </location>
</feature>
<dbReference type="InterPro" id="IPR023210">
    <property type="entry name" value="NADP_OxRdtase_dom"/>
</dbReference>
<dbReference type="PANTHER" id="PTHR43625:SF40">
    <property type="entry name" value="ALDO-KETO REDUCTASE YAKC [NADP(+)]"/>
    <property type="match status" value="1"/>
</dbReference>
<dbReference type="OrthoDB" id="9804790at2"/>
<proteinExistence type="predicted"/>
<evidence type="ECO:0000313" key="3">
    <source>
        <dbReference type="EMBL" id="TGL60467.1"/>
    </source>
</evidence>
<keyword evidence="4" id="KW-1185">Reference proteome</keyword>
<dbReference type="Pfam" id="PF00248">
    <property type="entry name" value="Aldo_ket_red"/>
    <property type="match status" value="1"/>
</dbReference>
<dbReference type="InterPro" id="IPR036812">
    <property type="entry name" value="NAD(P)_OxRdtase_dom_sf"/>
</dbReference>
<dbReference type="CDD" id="cd19076">
    <property type="entry name" value="AKR_AKR13A_13D"/>
    <property type="match status" value="1"/>
</dbReference>
<evidence type="ECO:0000259" key="2">
    <source>
        <dbReference type="Pfam" id="PF00248"/>
    </source>
</evidence>
<dbReference type="PANTHER" id="PTHR43625">
    <property type="entry name" value="AFLATOXIN B1 ALDEHYDE REDUCTASE"/>
    <property type="match status" value="1"/>
</dbReference>
<gene>
    <name evidence="3" type="ORF">EHQ64_11540</name>
</gene>
<dbReference type="AlphaFoldDB" id="A0A4R9K5B2"/>
<dbReference type="GO" id="GO:0005737">
    <property type="term" value="C:cytoplasm"/>
    <property type="evidence" value="ECO:0007669"/>
    <property type="project" value="TreeGrafter"/>
</dbReference>
<dbReference type="RefSeq" id="WP_135649640.1">
    <property type="nucleotide sequence ID" value="NZ_RQGF01000028.1"/>
</dbReference>
<reference evidence="3" key="1">
    <citation type="journal article" date="2019" name="PLoS Negl. Trop. Dis.">
        <title>Revisiting the worldwide diversity of Leptospira species in the environment.</title>
        <authorList>
            <person name="Vincent A.T."/>
            <person name="Schiettekatte O."/>
            <person name="Bourhy P."/>
            <person name="Veyrier F.J."/>
            <person name="Picardeau M."/>
        </authorList>
    </citation>
    <scope>NUCLEOTIDE SEQUENCE [LARGE SCALE GENOMIC DNA]</scope>
    <source>
        <strain evidence="3">201702455</strain>
    </source>
</reference>
<dbReference type="GO" id="GO:0016491">
    <property type="term" value="F:oxidoreductase activity"/>
    <property type="evidence" value="ECO:0007669"/>
    <property type="project" value="UniProtKB-KW"/>
</dbReference>
<evidence type="ECO:0000313" key="4">
    <source>
        <dbReference type="Proteomes" id="UP000297762"/>
    </source>
</evidence>
<dbReference type="EMBL" id="RQGF01000028">
    <property type="protein sequence ID" value="TGL60467.1"/>
    <property type="molecule type" value="Genomic_DNA"/>
</dbReference>
<dbReference type="SUPFAM" id="SSF51430">
    <property type="entry name" value="NAD(P)-linked oxidoreductase"/>
    <property type="match status" value="1"/>
</dbReference>
<protein>
    <submittedName>
        <fullName evidence="3">Aldo/keto reductase</fullName>
    </submittedName>
</protein>
<dbReference type="InterPro" id="IPR050791">
    <property type="entry name" value="Aldo-Keto_reductase"/>
</dbReference>
<evidence type="ECO:0000256" key="1">
    <source>
        <dbReference type="ARBA" id="ARBA00023002"/>
    </source>
</evidence>
<name>A0A4R9K5B2_9LEPT</name>